<organism evidence="1 2">
    <name type="scientific">Catharanthus roseus</name>
    <name type="common">Madagascar periwinkle</name>
    <name type="synonym">Vinca rosea</name>
    <dbReference type="NCBI Taxonomy" id="4058"/>
    <lineage>
        <taxon>Eukaryota</taxon>
        <taxon>Viridiplantae</taxon>
        <taxon>Streptophyta</taxon>
        <taxon>Embryophyta</taxon>
        <taxon>Tracheophyta</taxon>
        <taxon>Spermatophyta</taxon>
        <taxon>Magnoliopsida</taxon>
        <taxon>eudicotyledons</taxon>
        <taxon>Gunneridae</taxon>
        <taxon>Pentapetalae</taxon>
        <taxon>asterids</taxon>
        <taxon>lamiids</taxon>
        <taxon>Gentianales</taxon>
        <taxon>Apocynaceae</taxon>
        <taxon>Rauvolfioideae</taxon>
        <taxon>Vinceae</taxon>
        <taxon>Catharanthinae</taxon>
        <taxon>Catharanthus</taxon>
    </lineage>
</organism>
<protein>
    <submittedName>
        <fullName evidence="1">Uncharacterized protein</fullName>
    </submittedName>
</protein>
<gene>
    <name evidence="1" type="ORF">M9H77_18949</name>
</gene>
<proteinExistence type="predicted"/>
<evidence type="ECO:0000313" key="1">
    <source>
        <dbReference type="EMBL" id="KAI5669096.1"/>
    </source>
</evidence>
<dbReference type="EMBL" id="CM044704">
    <property type="protein sequence ID" value="KAI5669096.1"/>
    <property type="molecule type" value="Genomic_DNA"/>
</dbReference>
<reference evidence="2" key="1">
    <citation type="journal article" date="2023" name="Nat. Plants">
        <title>Single-cell RNA sequencing provides a high-resolution roadmap for understanding the multicellular compartmentation of specialized metabolism.</title>
        <authorList>
            <person name="Sun S."/>
            <person name="Shen X."/>
            <person name="Li Y."/>
            <person name="Li Y."/>
            <person name="Wang S."/>
            <person name="Li R."/>
            <person name="Zhang H."/>
            <person name="Shen G."/>
            <person name="Guo B."/>
            <person name="Wei J."/>
            <person name="Xu J."/>
            <person name="St-Pierre B."/>
            <person name="Chen S."/>
            <person name="Sun C."/>
        </authorList>
    </citation>
    <scope>NUCLEOTIDE SEQUENCE [LARGE SCALE GENOMIC DNA]</scope>
</reference>
<dbReference type="Proteomes" id="UP001060085">
    <property type="component" value="Linkage Group LG04"/>
</dbReference>
<keyword evidence="2" id="KW-1185">Reference proteome</keyword>
<accession>A0ACC0B8W7</accession>
<sequence>MPWIRTVPLEQRMQFKPIWQALPSWSYSQKCLRATGFKEEEVKREKFPFTSFLFKLYAFRLVRAKAACGCHVLVYDFRDSGMLFIPGRLSCAFPGIGKRRMSAIGNYINKRLLRPLHEWAMSVLKRIPIDGTFNQCAPLRRLVSATHCYSYDLSAATDRWPLRIIFTTVMYLFDRSFASVAVNNCLVNNDFLVAFTKNKKRLKVHLSKKFDRYAVLGDDVLIADQHVGPVYKSFIDDIGVKISTPKSIVLNTRCVEFAKKFSWD</sequence>
<evidence type="ECO:0000313" key="2">
    <source>
        <dbReference type="Proteomes" id="UP001060085"/>
    </source>
</evidence>
<name>A0ACC0B8W7_CATRO</name>
<comment type="caution">
    <text evidence="1">The sequence shown here is derived from an EMBL/GenBank/DDBJ whole genome shotgun (WGS) entry which is preliminary data.</text>
</comment>